<sequence length="620" mass="68611">MANVCFLARRVLFPSKRRAQTHIFGAVQRGKGGWDAARFTNQVFPHFCCTSADFLVVRFGRFTRRVSSIALRIYPSGLIGADWCFVTAPKFCASEKATMVSFQTIYDEVDYSGDEDDILKHILANNVVEDAPPFPPPKAPSTPVLVNNLEAKSSKAGAPALEPVGSEIAVAEKIDFLNADKRPFASNGRLAGCDENDSSFCAVMPPEKAPHDLELGTSVESHPCLDSGRSSRVPSGLSLTLESNREHPAFAALFAAVEMESGTYTSCRRGASTETSPKRASVSRDSRHPGQSRMRRPTRSSPLGSAADIMYSRRHQESRARQRYVYEGPSVRSGAISNCVHSERVSAPPVPWDVRPRHSVRNAALHEASLGQRRHSRETHRSNATLVGAKIVQNSSGLEPRSRLDVRPNSALDVTHGNFAFENRERSPTPRRQENSGSQRGGSPHGFDGSSVIGENWEFRAFNYSRGFVPDLRMSSATDRYYDTPSPVRDLRRRGQESSSRSTEESMGASRDHWRHINRHPDLEGNRWGKRRGSAIEVEKADSRSIHRLSTSRGGKFRDPIPMCVTRHCFVCCPSGAGHTAFQARPSRTSGTFGRRSARLTTTPRFDISLGMWKEILVSV</sequence>
<proteinExistence type="predicted"/>
<evidence type="ECO:0000313" key="3">
    <source>
        <dbReference type="Proteomes" id="UP000673691"/>
    </source>
</evidence>
<organism evidence="2 3">
    <name type="scientific">Olpidium bornovanus</name>
    <dbReference type="NCBI Taxonomy" id="278681"/>
    <lineage>
        <taxon>Eukaryota</taxon>
        <taxon>Fungi</taxon>
        <taxon>Fungi incertae sedis</taxon>
        <taxon>Olpidiomycota</taxon>
        <taxon>Olpidiomycotina</taxon>
        <taxon>Olpidiomycetes</taxon>
        <taxon>Olpidiales</taxon>
        <taxon>Olpidiaceae</taxon>
        <taxon>Olpidium</taxon>
    </lineage>
</organism>
<evidence type="ECO:0000313" key="2">
    <source>
        <dbReference type="EMBL" id="KAG5455976.1"/>
    </source>
</evidence>
<feature type="region of interest" description="Disordered" evidence="1">
    <location>
        <begin position="266"/>
        <end position="323"/>
    </location>
</feature>
<name>A0A8H8DF89_9FUNG</name>
<feature type="region of interest" description="Disordered" evidence="1">
    <location>
        <begin position="478"/>
        <end position="511"/>
    </location>
</feature>
<dbReference type="AlphaFoldDB" id="A0A8H8DF89"/>
<accession>A0A8H8DF89</accession>
<dbReference type="Proteomes" id="UP000673691">
    <property type="component" value="Unassembled WGS sequence"/>
</dbReference>
<evidence type="ECO:0000256" key="1">
    <source>
        <dbReference type="SAM" id="MobiDB-lite"/>
    </source>
</evidence>
<gene>
    <name evidence="2" type="ORF">BJ554DRAFT_4409</name>
</gene>
<reference evidence="2 3" key="1">
    <citation type="journal article" name="Sci. Rep.">
        <title>Genome-scale phylogenetic analyses confirm Olpidium as the closest living zoosporic fungus to the non-flagellated, terrestrial fungi.</title>
        <authorList>
            <person name="Chang Y."/>
            <person name="Rochon D."/>
            <person name="Sekimoto S."/>
            <person name="Wang Y."/>
            <person name="Chovatia M."/>
            <person name="Sandor L."/>
            <person name="Salamov A."/>
            <person name="Grigoriev I.V."/>
            <person name="Stajich J.E."/>
            <person name="Spatafora J.W."/>
        </authorList>
    </citation>
    <scope>NUCLEOTIDE SEQUENCE [LARGE SCALE GENOMIC DNA]</scope>
    <source>
        <strain evidence="2">S191</strain>
    </source>
</reference>
<keyword evidence="3" id="KW-1185">Reference proteome</keyword>
<protein>
    <submittedName>
        <fullName evidence="2">Uncharacterized protein</fullName>
    </submittedName>
</protein>
<feature type="region of interest" description="Disordered" evidence="1">
    <location>
        <begin position="366"/>
        <end position="449"/>
    </location>
</feature>
<comment type="caution">
    <text evidence="2">The sequence shown here is derived from an EMBL/GenBank/DDBJ whole genome shotgun (WGS) entry which is preliminary data.</text>
</comment>
<dbReference type="EMBL" id="JAEFCI010012470">
    <property type="protein sequence ID" value="KAG5455976.1"/>
    <property type="molecule type" value="Genomic_DNA"/>
</dbReference>
<feature type="compositionally biased region" description="Basic and acidic residues" evidence="1">
    <location>
        <begin position="422"/>
        <end position="434"/>
    </location>
</feature>